<dbReference type="InParanoid" id="A0A1Y2AWR3"/>
<accession>A0A1Y2AWR3</accession>
<dbReference type="PANTHER" id="PTHR31591">
    <property type="entry name" value="UPF0613 PROTEIN PB24D3.06C"/>
    <property type="match status" value="1"/>
</dbReference>
<dbReference type="FunCoup" id="A0A1Y2AWR3">
    <property type="interactions" value="4"/>
</dbReference>
<dbReference type="PANTHER" id="PTHR31591:SF1">
    <property type="entry name" value="UPF0613 PROTEIN PB24D3.06C"/>
    <property type="match status" value="1"/>
</dbReference>
<evidence type="ECO:0008006" key="3">
    <source>
        <dbReference type="Google" id="ProtNLM"/>
    </source>
</evidence>
<keyword evidence="2" id="KW-1185">Reference proteome</keyword>
<evidence type="ECO:0000313" key="1">
    <source>
        <dbReference type="EMBL" id="ORY26999.1"/>
    </source>
</evidence>
<comment type="caution">
    <text evidence="1">The sequence shown here is derived from an EMBL/GenBank/DDBJ whole genome shotgun (WGS) entry which is preliminary data.</text>
</comment>
<name>A0A1Y2AWR3_9TREE</name>
<gene>
    <name evidence="1" type="ORF">BCR39DRAFT_578327</name>
</gene>
<dbReference type="SUPFAM" id="SSF53474">
    <property type="entry name" value="alpha/beta-Hydrolases"/>
    <property type="match status" value="1"/>
</dbReference>
<dbReference type="Proteomes" id="UP000193986">
    <property type="component" value="Unassembled WGS sequence"/>
</dbReference>
<proteinExistence type="predicted"/>
<protein>
    <recommendedName>
        <fullName evidence="3">Alpha/Beta hydrolase protein</fullName>
    </recommendedName>
</protein>
<reference evidence="1 2" key="1">
    <citation type="submission" date="2016-07" db="EMBL/GenBank/DDBJ databases">
        <title>Pervasive Adenine N6-methylation of Active Genes in Fungi.</title>
        <authorList>
            <consortium name="DOE Joint Genome Institute"/>
            <person name="Mondo S.J."/>
            <person name="Dannebaum R.O."/>
            <person name="Kuo R.C."/>
            <person name="Labutti K."/>
            <person name="Haridas S."/>
            <person name="Kuo A."/>
            <person name="Salamov A."/>
            <person name="Ahrendt S.R."/>
            <person name="Lipzen A."/>
            <person name="Sullivan W."/>
            <person name="Andreopoulos W.B."/>
            <person name="Clum A."/>
            <person name="Lindquist E."/>
            <person name="Daum C."/>
            <person name="Ramamoorthy G.K."/>
            <person name="Gryganskyi A."/>
            <person name="Culley D."/>
            <person name="Magnuson J.K."/>
            <person name="James T.Y."/>
            <person name="O'Malley M.A."/>
            <person name="Stajich J.E."/>
            <person name="Spatafora J.W."/>
            <person name="Visel A."/>
            <person name="Grigoriev I.V."/>
        </authorList>
    </citation>
    <scope>NUCLEOTIDE SEQUENCE [LARGE SCALE GENOMIC DNA]</scope>
    <source>
        <strain evidence="1 2">68-887.2</strain>
    </source>
</reference>
<dbReference type="OrthoDB" id="10034502at2759"/>
<dbReference type="AlphaFoldDB" id="A0A1Y2AWR3"/>
<dbReference type="EMBL" id="MCFC01000042">
    <property type="protein sequence ID" value="ORY26999.1"/>
    <property type="molecule type" value="Genomic_DNA"/>
</dbReference>
<dbReference type="Pfam" id="PF08538">
    <property type="entry name" value="DUF1749"/>
    <property type="match status" value="1"/>
</dbReference>
<evidence type="ECO:0000313" key="2">
    <source>
        <dbReference type="Proteomes" id="UP000193986"/>
    </source>
</evidence>
<organism evidence="1 2">
    <name type="scientific">Naematelia encephala</name>
    <dbReference type="NCBI Taxonomy" id="71784"/>
    <lineage>
        <taxon>Eukaryota</taxon>
        <taxon>Fungi</taxon>
        <taxon>Dikarya</taxon>
        <taxon>Basidiomycota</taxon>
        <taxon>Agaricomycotina</taxon>
        <taxon>Tremellomycetes</taxon>
        <taxon>Tremellales</taxon>
        <taxon>Naemateliaceae</taxon>
        <taxon>Naematelia</taxon>
    </lineage>
</organism>
<dbReference type="InterPro" id="IPR029058">
    <property type="entry name" value="AB_hydrolase_fold"/>
</dbReference>
<dbReference type="InterPro" id="IPR013744">
    <property type="entry name" value="SidJ"/>
</dbReference>
<dbReference type="Gene3D" id="3.40.50.1820">
    <property type="entry name" value="alpha/beta hydrolase"/>
    <property type="match status" value="1"/>
</dbReference>
<sequence length="300" mass="32614">MGPALSGELSTFSTGSRTYPYFTSGDLQSHQAVVFIGGLYCGFLDPAYLIKLSEALGHIGWKLVQMHWSGAYDGFGTGSLDRDRQEMSDLVTHLRANGLEKIIIMGHSTGSQDVIHYLSSSDPVALVEGGIMQAPASDREFFTSETGDTQGWKEQLRIAEELIKEGKGDEIVDKAFCKAIGARMTAYRVHSLVGIGQVMTAPGDDDYFSSDLPWEDDGEHAHPLSASFGKLSAPALVLYSEKDEYGRLPDKTATLKSWEKAANGKLTAKIIEGADHAVTGELERENLCTEVVGWLKSTTK</sequence>